<protein>
    <recommendedName>
        <fullName evidence="4">Flagellar assembly factor FliW</fullName>
    </recommendedName>
</protein>
<keyword evidence="2 4" id="KW-1005">Bacterial flagellum biogenesis</keyword>
<keyword evidence="5" id="KW-0966">Cell projection</keyword>
<dbReference type="PANTHER" id="PTHR39190">
    <property type="entry name" value="FLAGELLAR ASSEMBLY FACTOR FLIW"/>
    <property type="match status" value="1"/>
</dbReference>
<comment type="subunit">
    <text evidence="4">Interacts with translational regulator CsrA and flagellin(s).</text>
</comment>
<evidence type="ECO:0000256" key="1">
    <source>
        <dbReference type="ARBA" id="ARBA00022490"/>
    </source>
</evidence>
<comment type="similarity">
    <text evidence="4">Belongs to the FliW family.</text>
</comment>
<reference evidence="5 6" key="1">
    <citation type="submission" date="2023-03" db="EMBL/GenBank/DDBJ databases">
        <title>Bacillus Genome Sequencing.</title>
        <authorList>
            <person name="Dunlap C."/>
        </authorList>
    </citation>
    <scope>NUCLEOTIDE SEQUENCE [LARGE SCALE GENOMIC DNA]</scope>
    <source>
        <strain evidence="5 6">BD-533</strain>
    </source>
</reference>
<sequence length="140" mass="15731">MLQILHGCTYQLQGSILGFEELNNFNIQVVEENDTFAYLQSLEDENISFLVTSPFSFKEDYAFELEDGIKTMLQIEKEEDVAVVTIVTISEIFTNSTVNLLAPVVINTKTMTGRQIVLPPQTIYKTNEPLFTPGSIESGE</sequence>
<keyword evidence="1 4" id="KW-0963">Cytoplasm</keyword>
<accession>A0ABU6G2S4</accession>
<dbReference type="EMBL" id="JARLKY010000025">
    <property type="protein sequence ID" value="MEC0227890.1"/>
    <property type="molecule type" value="Genomic_DNA"/>
</dbReference>
<proteinExistence type="inferred from homology"/>
<comment type="function">
    <text evidence="4">Acts as an anti-CsrA protein, binds CsrA and prevents it from repressing translation of its target genes, one of which is flagellin. Binds to flagellin and participates in the assembly of the flagellum.</text>
</comment>
<dbReference type="HAMAP" id="MF_01185">
    <property type="entry name" value="FliW"/>
    <property type="match status" value="1"/>
</dbReference>
<evidence type="ECO:0000256" key="3">
    <source>
        <dbReference type="ARBA" id="ARBA00022845"/>
    </source>
</evidence>
<dbReference type="PANTHER" id="PTHR39190:SF1">
    <property type="entry name" value="FLAGELLAR ASSEMBLY FACTOR FLIW"/>
    <property type="match status" value="1"/>
</dbReference>
<keyword evidence="5" id="KW-0969">Cilium</keyword>
<name>A0ABU6G2S4_9BACL</name>
<dbReference type="SUPFAM" id="SSF141457">
    <property type="entry name" value="BH3618-like"/>
    <property type="match status" value="1"/>
</dbReference>
<evidence type="ECO:0000313" key="6">
    <source>
        <dbReference type="Proteomes" id="UP001338137"/>
    </source>
</evidence>
<dbReference type="Gene3D" id="2.30.290.10">
    <property type="entry name" value="BH3618-like"/>
    <property type="match status" value="1"/>
</dbReference>
<keyword evidence="6" id="KW-1185">Reference proteome</keyword>
<gene>
    <name evidence="4" type="primary">fliW</name>
    <name evidence="5" type="ORF">P4I72_12210</name>
</gene>
<dbReference type="InterPro" id="IPR024046">
    <property type="entry name" value="Flagellar_assmbl_FliW_dom_sf"/>
</dbReference>
<dbReference type="Proteomes" id="UP001338137">
    <property type="component" value="Unassembled WGS sequence"/>
</dbReference>
<organism evidence="5 6">
    <name type="scientific">Paenibacillus alba</name>
    <dbReference type="NCBI Taxonomy" id="1197127"/>
    <lineage>
        <taxon>Bacteria</taxon>
        <taxon>Bacillati</taxon>
        <taxon>Bacillota</taxon>
        <taxon>Bacilli</taxon>
        <taxon>Bacillales</taxon>
        <taxon>Paenibacillaceae</taxon>
        <taxon>Paenibacillus</taxon>
    </lineage>
</organism>
<dbReference type="Pfam" id="PF02623">
    <property type="entry name" value="FliW"/>
    <property type="match status" value="1"/>
</dbReference>
<evidence type="ECO:0000313" key="5">
    <source>
        <dbReference type="EMBL" id="MEC0227890.1"/>
    </source>
</evidence>
<keyword evidence="4" id="KW-0143">Chaperone</keyword>
<comment type="subcellular location">
    <subcellularLocation>
        <location evidence="4">Cytoplasm</location>
    </subcellularLocation>
</comment>
<dbReference type="RefSeq" id="WP_326072187.1">
    <property type="nucleotide sequence ID" value="NZ_JARLKY010000025.1"/>
</dbReference>
<keyword evidence="3 4" id="KW-0810">Translation regulation</keyword>
<dbReference type="InterPro" id="IPR003775">
    <property type="entry name" value="Flagellar_assembly_factor_FliW"/>
</dbReference>
<evidence type="ECO:0000256" key="2">
    <source>
        <dbReference type="ARBA" id="ARBA00022795"/>
    </source>
</evidence>
<evidence type="ECO:0000256" key="4">
    <source>
        <dbReference type="HAMAP-Rule" id="MF_01185"/>
    </source>
</evidence>
<comment type="caution">
    <text evidence="5">The sequence shown here is derived from an EMBL/GenBank/DDBJ whole genome shotgun (WGS) entry which is preliminary data.</text>
</comment>
<keyword evidence="5" id="KW-0282">Flagellum</keyword>